<dbReference type="PANTHER" id="PTHR45700:SF3">
    <property type="entry name" value="UBIQUITIN-PROTEIN LIGASE E3B"/>
    <property type="match status" value="1"/>
</dbReference>
<dbReference type="Gene3D" id="3.30.2410.10">
    <property type="entry name" value="Hect, E3 ligase catalytic domain"/>
    <property type="match status" value="1"/>
</dbReference>
<evidence type="ECO:0000256" key="2">
    <source>
        <dbReference type="ARBA" id="ARBA00004906"/>
    </source>
</evidence>
<dbReference type="EMBL" id="KQ424932">
    <property type="protein sequence ID" value="KOF70223.1"/>
    <property type="molecule type" value="Genomic_DNA"/>
</dbReference>
<dbReference type="InterPro" id="IPR044611">
    <property type="entry name" value="E3A/B/C-like"/>
</dbReference>
<proteinExistence type="predicted"/>
<dbReference type="OrthoDB" id="8068875at2759"/>
<dbReference type="GO" id="GO:0014069">
    <property type="term" value="C:postsynaptic density"/>
    <property type="evidence" value="ECO:0007669"/>
    <property type="project" value="UniProtKB-SubCell"/>
</dbReference>
<dbReference type="AlphaFoldDB" id="A0A0L8FZX9"/>
<dbReference type="SUPFAM" id="SSF56204">
    <property type="entry name" value="Hect, E3 ligase catalytic domain"/>
    <property type="match status" value="1"/>
</dbReference>
<feature type="active site" description="Glycyl thioester intermediate" evidence="10">
    <location>
        <position position="1060"/>
    </location>
</feature>
<dbReference type="OMA" id="NTKCTAP"/>
<reference evidence="12" key="1">
    <citation type="submission" date="2015-07" db="EMBL/GenBank/DDBJ databases">
        <title>MeaNS - Measles Nucleotide Surveillance Program.</title>
        <authorList>
            <person name="Tran T."/>
            <person name="Druce J."/>
        </authorList>
    </citation>
    <scope>NUCLEOTIDE SEQUENCE</scope>
    <source>
        <strain evidence="12">UCB-OBI-ISO-001</strain>
        <tissue evidence="12">Gonad</tissue>
    </source>
</reference>
<evidence type="ECO:0000256" key="6">
    <source>
        <dbReference type="ARBA" id="ARBA00023018"/>
    </source>
</evidence>
<keyword evidence="6" id="KW-0770">Synapse</keyword>
<evidence type="ECO:0000256" key="9">
    <source>
        <dbReference type="ARBA" id="ARBA00077267"/>
    </source>
</evidence>
<accession>A0A0L8FZX9</accession>
<dbReference type="GO" id="GO:0006511">
    <property type="term" value="P:ubiquitin-dependent protein catabolic process"/>
    <property type="evidence" value="ECO:0007669"/>
    <property type="project" value="TreeGrafter"/>
</dbReference>
<feature type="domain" description="HECT" evidence="11">
    <location>
        <begin position="727"/>
        <end position="1092"/>
    </location>
</feature>
<dbReference type="FunFam" id="3.30.2410.10:FF:000012">
    <property type="entry name" value="Ubiquitin-protein ligase E3B"/>
    <property type="match status" value="1"/>
</dbReference>
<dbReference type="Gene3D" id="3.30.2160.10">
    <property type="entry name" value="Hect, E3 ligase catalytic domain"/>
    <property type="match status" value="1"/>
</dbReference>
<evidence type="ECO:0000256" key="7">
    <source>
        <dbReference type="ARBA" id="ARBA00034105"/>
    </source>
</evidence>
<evidence type="ECO:0000313" key="12">
    <source>
        <dbReference type="EMBL" id="KOF70223.1"/>
    </source>
</evidence>
<dbReference type="InterPro" id="IPR000048">
    <property type="entry name" value="IQ_motif_EF-hand-BS"/>
</dbReference>
<keyword evidence="5 10" id="KW-0833">Ubl conjugation pathway</keyword>
<dbReference type="CDD" id="cd00078">
    <property type="entry name" value="HECTc"/>
    <property type="match status" value="1"/>
</dbReference>
<evidence type="ECO:0000256" key="1">
    <source>
        <dbReference type="ARBA" id="ARBA00000885"/>
    </source>
</evidence>
<keyword evidence="4" id="KW-0808">Transferase</keyword>
<evidence type="ECO:0000256" key="3">
    <source>
        <dbReference type="ARBA" id="ARBA00012485"/>
    </source>
</evidence>
<comment type="pathway">
    <text evidence="2">Protein modification; protein ubiquitination.</text>
</comment>
<dbReference type="GO" id="GO:0000209">
    <property type="term" value="P:protein polyubiquitination"/>
    <property type="evidence" value="ECO:0007669"/>
    <property type="project" value="InterPro"/>
</dbReference>
<protein>
    <recommendedName>
        <fullName evidence="8">Ubiquitin-protein ligase E3B</fullName>
        <ecNumber evidence="3">2.3.2.26</ecNumber>
    </recommendedName>
    <alternativeName>
        <fullName evidence="9">HECT-type ubiquitin transferase E3B</fullName>
    </alternativeName>
</protein>
<comment type="subcellular location">
    <subcellularLocation>
        <location evidence="7">Postsynaptic density</location>
    </subcellularLocation>
</comment>
<dbReference type="CDD" id="cd23767">
    <property type="entry name" value="IQCD"/>
    <property type="match status" value="1"/>
</dbReference>
<organism evidence="12">
    <name type="scientific">Octopus bimaculoides</name>
    <name type="common">California two-spotted octopus</name>
    <dbReference type="NCBI Taxonomy" id="37653"/>
    <lineage>
        <taxon>Eukaryota</taxon>
        <taxon>Metazoa</taxon>
        <taxon>Spiralia</taxon>
        <taxon>Lophotrochozoa</taxon>
        <taxon>Mollusca</taxon>
        <taxon>Cephalopoda</taxon>
        <taxon>Coleoidea</taxon>
        <taxon>Octopodiformes</taxon>
        <taxon>Octopoda</taxon>
        <taxon>Incirrata</taxon>
        <taxon>Octopodidae</taxon>
        <taxon>Octopus</taxon>
    </lineage>
</organism>
<dbReference type="PROSITE" id="PS50096">
    <property type="entry name" value="IQ"/>
    <property type="match status" value="1"/>
</dbReference>
<evidence type="ECO:0000259" key="11">
    <source>
        <dbReference type="PROSITE" id="PS50237"/>
    </source>
</evidence>
<comment type="catalytic activity">
    <reaction evidence="1">
        <text>S-ubiquitinyl-[E2 ubiquitin-conjugating enzyme]-L-cysteine + [acceptor protein]-L-lysine = [E2 ubiquitin-conjugating enzyme]-L-cysteine + N(6)-ubiquitinyl-[acceptor protein]-L-lysine.</text>
        <dbReference type="EC" id="2.3.2.26"/>
    </reaction>
</comment>
<dbReference type="PROSITE" id="PS50237">
    <property type="entry name" value="HECT"/>
    <property type="match status" value="1"/>
</dbReference>
<dbReference type="InterPro" id="IPR035983">
    <property type="entry name" value="Hect_E3_ubiquitin_ligase"/>
</dbReference>
<evidence type="ECO:0000256" key="5">
    <source>
        <dbReference type="ARBA" id="ARBA00022786"/>
    </source>
</evidence>
<dbReference type="Gene3D" id="3.90.1750.10">
    <property type="entry name" value="Hect, E3 ligase catalytic domains"/>
    <property type="match status" value="1"/>
</dbReference>
<dbReference type="EC" id="2.3.2.26" evidence="3"/>
<dbReference type="STRING" id="37653.A0A0L8FZX9"/>
<evidence type="ECO:0000256" key="8">
    <source>
        <dbReference type="ARBA" id="ARBA00067505"/>
    </source>
</evidence>
<dbReference type="Pfam" id="PF00632">
    <property type="entry name" value="HECT"/>
    <property type="match status" value="1"/>
</dbReference>
<dbReference type="SMART" id="SM00119">
    <property type="entry name" value="HECTc"/>
    <property type="match status" value="1"/>
</dbReference>
<dbReference type="SMART" id="SM00015">
    <property type="entry name" value="IQ"/>
    <property type="match status" value="1"/>
</dbReference>
<dbReference type="Pfam" id="PF00612">
    <property type="entry name" value="IQ"/>
    <property type="match status" value="1"/>
</dbReference>
<sequence length="1092" mass="125412">MFNSIDHTKKNQFLEQTKAAREERAFERRRDNAAIKIQSLFRGHVCRVKLQTQVRQELDLLLQIPQTMDIEYNPKQRPVLELFSALKKFLFVFNIKEDKRRYEYVCRYLLLSVQSENTKTSYVAMSMQKQHVLSWIQQLKTVLWNCCVCLKYLKPENHRDNQAIVVHLRMLITFTCIGSWGIVKGKTGEALKPGLNQLCNNIMGFLNSKGFYSVIQVLLTRGLARSKPVFSNTSLTAVITIALRPLLASNFSENLMTMFLLHILSVPAVIYHINTHSQECMNTLVTHRIFKRCLDLLTNEQSTRIVFNSLEGNYALCLLANLVHLGYTEVEGLVENTLKFMNVMIYLLDSCKKYVQSKKSNLTLWHPVLGWFSQNTDQSLHEAMPYVVKQLQLLWSSKMIRLLFNELLEYVDANKQTQQQTNKSSASSPTKEFNPNSFTQMYSFTVNEFSNLKKIGLLKKALEKASSKNTCAKIKLGSHVARATCLPCDLYQQAINTLSQLRLDILGGLSYNKVLLPILWKFLCDLGPNCGLKVFLELFPQSPNTTLHPVFSLLSLFSESAGHLITTLDDIEMYEQQRMFSLDDYIKMSDFLNHFVFKVIWNSLIDFQVTGSCNVFSAARSLLMILYERDSRRSFTPKDHWLIRDVKPSTIISELEAGRKNAQFIMQKIPHIIPFSERVVLFRKYVMKEKDFLGLTESVCTSPQSTLITIHRSRIVEDGYRQLAQLPARNLKGVIRVKFVNEQGLDEAGIDQDGVFKEFLEETISRVFDPSLSLFKATSEQKLYPSSTSYIQEDHLALFDFLGRMLGKAVYEGIVVDVPFAPFFLTQILGHQQSSTYSSLDELPSLDPELAKSLSYLKHYEGDVSELDLTFSCDEDCMGRLETHELVPGGKVIGVTDENKIRYVHLMAHFRMYCQIKEQTAAFIRGFRSVVNHEWLNMFSAPELQKLISGDNRDIDIEDLRRHTQYYGGYHNNHRVINWLWDIVDHDFSAHERSLFLKFVTSCSKPPLLGFSTLDPAFSIRCVEVSDDQDTGDTVGSVLKGFFNIRKKDPIGRLPTSSTCFNLLKLPNYQKKSTLKEKLRYAIHSNTGFELS</sequence>
<dbReference type="GO" id="GO:0061630">
    <property type="term" value="F:ubiquitin protein ligase activity"/>
    <property type="evidence" value="ECO:0007669"/>
    <property type="project" value="UniProtKB-EC"/>
</dbReference>
<evidence type="ECO:0000256" key="4">
    <source>
        <dbReference type="ARBA" id="ARBA00022679"/>
    </source>
</evidence>
<dbReference type="InterPro" id="IPR000569">
    <property type="entry name" value="HECT_dom"/>
</dbReference>
<evidence type="ECO:0000256" key="10">
    <source>
        <dbReference type="PROSITE-ProRule" id="PRU00104"/>
    </source>
</evidence>
<name>A0A0L8FZX9_OCTBM</name>
<gene>
    <name evidence="12" type="ORF">OCBIM_22003268mg</name>
</gene>
<dbReference type="PANTHER" id="PTHR45700">
    <property type="entry name" value="UBIQUITIN-PROTEIN LIGASE E3C"/>
    <property type="match status" value="1"/>
</dbReference>
<dbReference type="FunFam" id="3.30.2160.10:FF:000002">
    <property type="entry name" value="Putative Ubiquitin-protein ligase E3C"/>
    <property type="match status" value="1"/>
</dbReference>